<feature type="coiled-coil region" evidence="1">
    <location>
        <begin position="236"/>
        <end position="263"/>
    </location>
</feature>
<evidence type="ECO:0000259" key="3">
    <source>
        <dbReference type="Pfam" id="PF20469"/>
    </source>
</evidence>
<dbReference type="PANTHER" id="PTHR43581:SF4">
    <property type="entry name" value="ATP_GTP PHOSPHATASE"/>
    <property type="match status" value="1"/>
</dbReference>
<dbReference type="InterPro" id="IPR027417">
    <property type="entry name" value="P-loop_NTPase"/>
</dbReference>
<protein>
    <submittedName>
        <fullName evidence="4">AAA family ATPase</fullName>
    </submittedName>
</protein>
<accession>A0A6I2UBI9</accession>
<dbReference type="Pfam" id="PF20469">
    <property type="entry name" value="OLD-like_TOPRIM"/>
    <property type="match status" value="1"/>
</dbReference>
<sequence length="598" mass="68432">MKIFKLTMEGYRKHKKTEVYFSDATFLIGENNSGKSSVLKALELLLSVKAKAQDEDFYKNSVDEKQDKEIVITGWFNEIEDEVKKSKGIKNRIFYHKGYGDTFVYRKKYTLGDSKKAHIEAREHPVEIKAEYKDCKTIEDMISLGADETWFENIGISLTKKLTETDRKKLLDIEELVNIDLENERWADNPGGFENIVQEKLPKFLMIPAMDKFGDNVSGNKNGALNELLNIFFDEIKEQSETYQLIKDNLKKLSGELDATNENTEIYKLVNDLNNVASEVFSAANVNVKSNLSDANDVIKPTFNIDISTNVKTPVEYQGAGTIRSIVFALLRYRAKRDITMSGKQQSLIIGFEEPEIYLHPNAISKMRDVIYALASQGNNQIICTTHSPYMINLDYEHKQVVNHLSDSENCGNGCQVACTPINLTESFERLHDDNKKYLKMLIRLEDSLARCFFVKNVLVVEGDTEYVAINETLKFVSEETRSRILSDWFILRAHGKPIIISIVKYLKALGINPYVMHDKDTGINGAEKFNSYISKAVDDQTHLYVLEDCIEDVLGYKPGTEKPFRAYQYFSNITKPDDISADWRSVFESIFKDVSWE</sequence>
<dbReference type="EMBL" id="VUNR01000005">
    <property type="protein sequence ID" value="MSU08097.1"/>
    <property type="molecule type" value="Genomic_DNA"/>
</dbReference>
<dbReference type="InterPro" id="IPR051396">
    <property type="entry name" value="Bact_Antivir_Def_Nuclease"/>
</dbReference>
<comment type="caution">
    <text evidence="4">The sequence shown here is derived from an EMBL/GenBank/DDBJ whole genome shotgun (WGS) entry which is preliminary data.</text>
</comment>
<dbReference type="InterPro" id="IPR041685">
    <property type="entry name" value="AAA_GajA/Old/RecF-like"/>
</dbReference>
<dbReference type="InterPro" id="IPR034139">
    <property type="entry name" value="TOPRIM_OLD"/>
</dbReference>
<organism evidence="4 5">
    <name type="scientific">Anaerovibrio slackiae</name>
    <dbReference type="NCBI Taxonomy" id="2652309"/>
    <lineage>
        <taxon>Bacteria</taxon>
        <taxon>Bacillati</taxon>
        <taxon>Bacillota</taxon>
        <taxon>Negativicutes</taxon>
        <taxon>Selenomonadales</taxon>
        <taxon>Selenomonadaceae</taxon>
        <taxon>Anaerovibrio</taxon>
    </lineage>
</organism>
<proteinExistence type="predicted"/>
<gene>
    <name evidence="4" type="ORF">FYJ84_03705</name>
</gene>
<reference evidence="4 5" key="1">
    <citation type="submission" date="2019-08" db="EMBL/GenBank/DDBJ databases">
        <title>In-depth cultivation of the pig gut microbiome towards novel bacterial diversity and tailored functional studies.</title>
        <authorList>
            <person name="Wylensek D."/>
            <person name="Hitch T.C.A."/>
            <person name="Clavel T."/>
        </authorList>
    </citation>
    <scope>NUCLEOTIDE SEQUENCE [LARGE SCALE GENOMIC DNA]</scope>
    <source>
        <strain evidence="4 5">WCA-693-APC-5D-A</strain>
    </source>
</reference>
<keyword evidence="5" id="KW-1185">Reference proteome</keyword>
<keyword evidence="1" id="KW-0175">Coiled coil</keyword>
<dbReference type="Proteomes" id="UP000433181">
    <property type="component" value="Unassembled WGS sequence"/>
</dbReference>
<dbReference type="Pfam" id="PF13175">
    <property type="entry name" value="AAA_15"/>
    <property type="match status" value="1"/>
</dbReference>
<dbReference type="Gene3D" id="3.40.50.300">
    <property type="entry name" value="P-loop containing nucleotide triphosphate hydrolases"/>
    <property type="match status" value="1"/>
</dbReference>
<dbReference type="PANTHER" id="PTHR43581">
    <property type="entry name" value="ATP/GTP PHOSPHATASE"/>
    <property type="match status" value="1"/>
</dbReference>
<feature type="domain" description="OLD protein-like TOPRIM" evidence="3">
    <location>
        <begin position="453"/>
        <end position="521"/>
    </location>
</feature>
<dbReference type="RefSeq" id="WP_154406257.1">
    <property type="nucleotide sequence ID" value="NZ_VUNR01000005.1"/>
</dbReference>
<name>A0A6I2UBI9_9FIRM</name>
<dbReference type="SUPFAM" id="SSF52540">
    <property type="entry name" value="P-loop containing nucleoside triphosphate hydrolases"/>
    <property type="match status" value="1"/>
</dbReference>
<evidence type="ECO:0000256" key="1">
    <source>
        <dbReference type="SAM" id="Coils"/>
    </source>
</evidence>
<dbReference type="AlphaFoldDB" id="A0A6I2UBI9"/>
<dbReference type="GeneID" id="96778010"/>
<feature type="domain" description="Endonuclease GajA/Old nuclease/RecF-like AAA" evidence="2">
    <location>
        <begin position="1"/>
        <end position="392"/>
    </location>
</feature>
<evidence type="ECO:0000259" key="2">
    <source>
        <dbReference type="Pfam" id="PF13175"/>
    </source>
</evidence>
<evidence type="ECO:0000313" key="5">
    <source>
        <dbReference type="Proteomes" id="UP000433181"/>
    </source>
</evidence>
<evidence type="ECO:0000313" key="4">
    <source>
        <dbReference type="EMBL" id="MSU08097.1"/>
    </source>
</evidence>